<evidence type="ECO:0000313" key="4">
    <source>
        <dbReference type="WBParaSite" id="SSLN_0001198401-mRNA-1"/>
    </source>
</evidence>
<feature type="region of interest" description="Disordered" evidence="1">
    <location>
        <begin position="34"/>
        <end position="62"/>
    </location>
</feature>
<sequence>MSTSGETARPTTVQTAGEALDLSLNATTTTTAIQNQSTPNEMLRGQEDGSLPRLSTDSASPTGSALCPGFNQDFDYVDSSWLTLNPFLARSFAQNLSTVQTQYASSAPDPVSGLLDYHLKLICAEVTVPAPPFCGAYGEHRWTAKVELTVDALLPGCLVALSVLLH</sequence>
<evidence type="ECO:0000256" key="1">
    <source>
        <dbReference type="SAM" id="MobiDB-lite"/>
    </source>
</evidence>
<gene>
    <name evidence="2" type="ORF">SSLN_LOCUS11539</name>
</gene>
<evidence type="ECO:0000313" key="3">
    <source>
        <dbReference type="Proteomes" id="UP000275846"/>
    </source>
</evidence>
<dbReference type="EMBL" id="UYSU01036609">
    <property type="protein sequence ID" value="VDL97924.1"/>
    <property type="molecule type" value="Genomic_DNA"/>
</dbReference>
<reference evidence="4" key="1">
    <citation type="submission" date="2016-06" db="UniProtKB">
        <authorList>
            <consortium name="WormBaseParasite"/>
        </authorList>
    </citation>
    <scope>IDENTIFICATION</scope>
</reference>
<organism evidence="4">
    <name type="scientific">Schistocephalus solidus</name>
    <name type="common">Tapeworm</name>
    <dbReference type="NCBI Taxonomy" id="70667"/>
    <lineage>
        <taxon>Eukaryota</taxon>
        <taxon>Metazoa</taxon>
        <taxon>Spiralia</taxon>
        <taxon>Lophotrochozoa</taxon>
        <taxon>Platyhelminthes</taxon>
        <taxon>Cestoda</taxon>
        <taxon>Eucestoda</taxon>
        <taxon>Diphyllobothriidea</taxon>
        <taxon>Diphyllobothriidae</taxon>
        <taxon>Schistocephalus</taxon>
    </lineage>
</organism>
<dbReference type="AlphaFoldDB" id="A0A183T4Z1"/>
<feature type="compositionally biased region" description="Polar residues" evidence="1">
    <location>
        <begin position="53"/>
        <end position="62"/>
    </location>
</feature>
<reference evidence="2 3" key="2">
    <citation type="submission" date="2018-11" db="EMBL/GenBank/DDBJ databases">
        <authorList>
            <consortium name="Pathogen Informatics"/>
        </authorList>
    </citation>
    <scope>NUCLEOTIDE SEQUENCE [LARGE SCALE GENOMIC DNA]</scope>
    <source>
        <strain evidence="2 3">NST_G2</strain>
    </source>
</reference>
<dbReference type="WBParaSite" id="SSLN_0001198401-mRNA-1">
    <property type="protein sequence ID" value="SSLN_0001198401-mRNA-1"/>
    <property type="gene ID" value="SSLN_0001198401"/>
</dbReference>
<proteinExistence type="predicted"/>
<keyword evidence="3" id="KW-1185">Reference proteome</keyword>
<dbReference type="OrthoDB" id="10526911at2759"/>
<protein>
    <submittedName>
        <fullName evidence="2 4">Uncharacterized protein</fullName>
    </submittedName>
</protein>
<accession>A0A183T4Z1</accession>
<dbReference type="Proteomes" id="UP000275846">
    <property type="component" value="Unassembled WGS sequence"/>
</dbReference>
<name>A0A183T4Z1_SCHSO</name>
<evidence type="ECO:0000313" key="2">
    <source>
        <dbReference type="EMBL" id="VDL97924.1"/>
    </source>
</evidence>